<dbReference type="KEGG" id="som:SOMG_01375"/>
<dbReference type="CDD" id="cd02801">
    <property type="entry name" value="DUS_like_FMN"/>
    <property type="match status" value="1"/>
</dbReference>
<dbReference type="AlphaFoldDB" id="A0AAE9W9V5"/>
<dbReference type="GO" id="GO:0017150">
    <property type="term" value="F:tRNA dihydrouridine synthase activity"/>
    <property type="evidence" value="ECO:0007669"/>
    <property type="project" value="InterPro"/>
</dbReference>
<reference evidence="10 11" key="1">
    <citation type="journal article" date="2023" name="G3 (Bethesda)">
        <title>A high-quality reference genome for the fission yeast Schizosaccharomyces osmophilus.</title>
        <authorList>
            <person name="Jia G.S."/>
            <person name="Zhang W.C."/>
            <person name="Liang Y."/>
            <person name="Liu X.H."/>
            <person name="Rhind N."/>
            <person name="Pidoux A."/>
            <person name="Brysch-Herzberg M."/>
            <person name="Du L.L."/>
        </authorList>
    </citation>
    <scope>NUCLEOTIDE SEQUENCE [LARGE SCALE GENOMIC DNA]</scope>
    <source>
        <strain evidence="10 11">CBS 15793</strain>
    </source>
</reference>
<dbReference type="InterPro" id="IPR052582">
    <property type="entry name" value="tRNA-DUS-like"/>
</dbReference>
<dbReference type="Proteomes" id="UP001212411">
    <property type="component" value="Chromosome 1"/>
</dbReference>
<dbReference type="PROSITE" id="PS01136">
    <property type="entry name" value="UPF0034"/>
    <property type="match status" value="1"/>
</dbReference>
<evidence type="ECO:0000256" key="1">
    <source>
        <dbReference type="ARBA" id="ARBA00001917"/>
    </source>
</evidence>
<name>A0AAE9W9V5_9SCHI</name>
<dbReference type="SUPFAM" id="SSF51395">
    <property type="entry name" value="FMN-linked oxidoreductases"/>
    <property type="match status" value="1"/>
</dbReference>
<keyword evidence="2" id="KW-0285">Flavoprotein</keyword>
<feature type="domain" description="DUS-like FMN-binding" evidence="9">
    <location>
        <begin position="12"/>
        <end position="325"/>
    </location>
</feature>
<organism evidence="10 11">
    <name type="scientific">Schizosaccharomyces osmophilus</name>
    <dbReference type="NCBI Taxonomy" id="2545709"/>
    <lineage>
        <taxon>Eukaryota</taxon>
        <taxon>Fungi</taxon>
        <taxon>Dikarya</taxon>
        <taxon>Ascomycota</taxon>
        <taxon>Taphrinomycotina</taxon>
        <taxon>Schizosaccharomycetes</taxon>
        <taxon>Schizosaccharomycetales</taxon>
        <taxon>Schizosaccharomycetaceae</taxon>
        <taxon>Schizosaccharomyces</taxon>
    </lineage>
</organism>
<comment type="catalytic activity">
    <reaction evidence="7">
        <text>a 5,6-dihydrouridine in mRNA + NAD(+) = a uridine in mRNA + NADH + H(+)</text>
        <dbReference type="Rhea" id="RHEA:69851"/>
        <dbReference type="Rhea" id="RHEA-COMP:14658"/>
        <dbReference type="Rhea" id="RHEA-COMP:17789"/>
        <dbReference type="ChEBI" id="CHEBI:15378"/>
        <dbReference type="ChEBI" id="CHEBI:57540"/>
        <dbReference type="ChEBI" id="CHEBI:57945"/>
        <dbReference type="ChEBI" id="CHEBI:65315"/>
        <dbReference type="ChEBI" id="CHEBI:74443"/>
    </reaction>
    <physiologicalReaction direction="right-to-left" evidence="7">
        <dbReference type="Rhea" id="RHEA:69853"/>
    </physiologicalReaction>
</comment>
<keyword evidence="3" id="KW-0288">FMN</keyword>
<gene>
    <name evidence="10" type="primary">dus2</name>
    <name evidence="10" type="ORF">SOMG_01375</name>
</gene>
<evidence type="ECO:0000313" key="10">
    <source>
        <dbReference type="EMBL" id="WBW71466.1"/>
    </source>
</evidence>
<keyword evidence="11" id="KW-1185">Reference proteome</keyword>
<evidence type="ECO:0000256" key="2">
    <source>
        <dbReference type="ARBA" id="ARBA00022630"/>
    </source>
</evidence>
<evidence type="ECO:0000313" key="11">
    <source>
        <dbReference type="Proteomes" id="UP001212411"/>
    </source>
</evidence>
<evidence type="ECO:0000256" key="6">
    <source>
        <dbReference type="ARBA" id="ARBA00023002"/>
    </source>
</evidence>
<proteinExistence type="predicted"/>
<keyword evidence="5" id="KW-0819">tRNA processing</keyword>
<dbReference type="InterPro" id="IPR018517">
    <property type="entry name" value="tRNA_hU_synthase_CS"/>
</dbReference>
<dbReference type="Gene3D" id="3.20.20.70">
    <property type="entry name" value="Aldolase class I"/>
    <property type="match status" value="1"/>
</dbReference>
<dbReference type="PANTHER" id="PTHR45936">
    <property type="entry name" value="TRNA-DIHYDROURIDINE(20) SYNTHASE [NAD(P)+]-LIKE"/>
    <property type="match status" value="1"/>
</dbReference>
<dbReference type="GeneID" id="80874857"/>
<dbReference type="Pfam" id="PF01207">
    <property type="entry name" value="Dus"/>
    <property type="match status" value="1"/>
</dbReference>
<accession>A0AAE9W9V5</accession>
<dbReference type="GO" id="GO:0005737">
    <property type="term" value="C:cytoplasm"/>
    <property type="evidence" value="ECO:0007669"/>
    <property type="project" value="TreeGrafter"/>
</dbReference>
<comment type="catalytic activity">
    <reaction evidence="8">
        <text>a 5,6-dihydrouridine in mRNA + NADP(+) = a uridine in mRNA + NADPH + H(+)</text>
        <dbReference type="Rhea" id="RHEA:69855"/>
        <dbReference type="Rhea" id="RHEA-COMP:14658"/>
        <dbReference type="Rhea" id="RHEA-COMP:17789"/>
        <dbReference type="ChEBI" id="CHEBI:15378"/>
        <dbReference type="ChEBI" id="CHEBI:57783"/>
        <dbReference type="ChEBI" id="CHEBI:58349"/>
        <dbReference type="ChEBI" id="CHEBI:65315"/>
        <dbReference type="ChEBI" id="CHEBI:74443"/>
    </reaction>
    <physiologicalReaction direction="right-to-left" evidence="8">
        <dbReference type="Rhea" id="RHEA:69857"/>
    </physiologicalReaction>
</comment>
<evidence type="ECO:0000256" key="4">
    <source>
        <dbReference type="ARBA" id="ARBA00022664"/>
    </source>
</evidence>
<keyword evidence="6" id="KW-0560">Oxidoreductase</keyword>
<evidence type="ECO:0000256" key="8">
    <source>
        <dbReference type="ARBA" id="ARBA00049447"/>
    </source>
</evidence>
<dbReference type="PANTHER" id="PTHR45936:SF1">
    <property type="entry name" value="TRNA-DIHYDROURIDINE(20) SYNTHASE [NAD(P)+]-LIKE"/>
    <property type="match status" value="1"/>
</dbReference>
<evidence type="ECO:0000256" key="7">
    <source>
        <dbReference type="ARBA" id="ARBA00048342"/>
    </source>
</evidence>
<dbReference type="EMBL" id="CP115611">
    <property type="protein sequence ID" value="WBW71466.1"/>
    <property type="molecule type" value="Genomic_DNA"/>
</dbReference>
<sequence length="486" mass="53796">MGLLNYSNKICLAPMVRIGELPTRLLALRYGANLVWGPEIVDKALVGGTLVQRIVNDRVNCIDFVKPPTNKVLFRVHPLEANRLVFQLGSASPDLAVQAAKLVADDVAGIDLNCGCPKHFSVHAGMGAGLLKEPDRLISILRALVKEVGVPHNVSISCKIRLLETKEKTLALVERLCSTGIRAITIHCRTTPMRNTEPANRGYLHDIVDLCKKHNVAILVNGDVSGYEDGKKLIEQYKLDGVLIARAAEKNVSCFRSEGPLSNRNLALDYLKMALEVENNFGNTKYCLTQIMQGAFRKDVRQAAQCAKSYDELKNAFALEQKHSDASGIVSAPGHEKSIMFAFENSSKLLKALSNEITAKQLAASSFTKLIVYKPDSEKIEDYPDYNEKFKSHGIDLMIASTDDLASKIGQSNLIVCSKEEHSISFEALSTHKQILQFSSTELESLYNTQEESNRANDFPNAQADFFYDILFKKIKGFNTKKEVTA</sequence>
<evidence type="ECO:0000256" key="3">
    <source>
        <dbReference type="ARBA" id="ARBA00022643"/>
    </source>
</evidence>
<dbReference type="InterPro" id="IPR013785">
    <property type="entry name" value="Aldolase_TIM"/>
</dbReference>
<evidence type="ECO:0000256" key="5">
    <source>
        <dbReference type="ARBA" id="ARBA00022694"/>
    </source>
</evidence>
<protein>
    <submittedName>
        <fullName evidence="10">tRNA/mRNA dihydrouridine synthase Dus2</fullName>
    </submittedName>
</protein>
<dbReference type="GO" id="GO:0050660">
    <property type="term" value="F:flavin adenine dinucleotide binding"/>
    <property type="evidence" value="ECO:0007669"/>
    <property type="project" value="InterPro"/>
</dbReference>
<keyword evidence="4" id="KW-0507">mRNA processing</keyword>
<evidence type="ECO:0000259" key="9">
    <source>
        <dbReference type="Pfam" id="PF01207"/>
    </source>
</evidence>
<dbReference type="RefSeq" id="XP_056035709.1">
    <property type="nucleotide sequence ID" value="XM_056180168.1"/>
</dbReference>
<dbReference type="GO" id="GO:0006397">
    <property type="term" value="P:mRNA processing"/>
    <property type="evidence" value="ECO:0007669"/>
    <property type="project" value="UniProtKB-KW"/>
</dbReference>
<comment type="cofactor">
    <cofactor evidence="1">
        <name>FMN</name>
        <dbReference type="ChEBI" id="CHEBI:58210"/>
    </cofactor>
</comment>
<dbReference type="InterPro" id="IPR035587">
    <property type="entry name" value="DUS-like_FMN-bd"/>
</dbReference>